<dbReference type="InterPro" id="IPR013686">
    <property type="entry name" value="Polypept-transport_assoc_ShlB"/>
</dbReference>
<dbReference type="EMBL" id="CP003653">
    <property type="protein sequence ID" value="AFZ37926.1"/>
    <property type="molecule type" value="Genomic_DNA"/>
</dbReference>
<evidence type="ECO:0000256" key="3">
    <source>
        <dbReference type="ARBA" id="ARBA00023237"/>
    </source>
</evidence>
<dbReference type="Pfam" id="PF08479">
    <property type="entry name" value="POTRA_2"/>
    <property type="match status" value="1"/>
</dbReference>
<dbReference type="GO" id="GO:0046819">
    <property type="term" value="P:protein secretion by the type V secretion system"/>
    <property type="evidence" value="ECO:0007669"/>
    <property type="project" value="TreeGrafter"/>
</dbReference>
<dbReference type="OrthoDB" id="596066at2"/>
<dbReference type="PATRIC" id="fig|111780.3.peg.4620"/>
<evidence type="ECO:0000259" key="6">
    <source>
        <dbReference type="Pfam" id="PF03865"/>
    </source>
</evidence>
<dbReference type="Pfam" id="PF03865">
    <property type="entry name" value="ShlB"/>
    <property type="match status" value="1"/>
</dbReference>
<accession>K9Y0K8</accession>
<feature type="chain" id="PRO_5003938240" evidence="5">
    <location>
        <begin position="20"/>
        <end position="584"/>
    </location>
</feature>
<protein>
    <submittedName>
        <fullName evidence="8">Surface antigen (D15)</fullName>
    </submittedName>
</protein>
<organism evidence="8 9">
    <name type="scientific">Stanieria cyanosphaera (strain ATCC 29371 / PCC 7437)</name>
    <dbReference type="NCBI Taxonomy" id="111780"/>
    <lineage>
        <taxon>Bacteria</taxon>
        <taxon>Bacillati</taxon>
        <taxon>Cyanobacteriota</taxon>
        <taxon>Cyanophyceae</taxon>
        <taxon>Pleurocapsales</taxon>
        <taxon>Dermocarpellaceae</taxon>
        <taxon>Stanieria</taxon>
    </lineage>
</organism>
<dbReference type="InterPro" id="IPR051544">
    <property type="entry name" value="TPS_OM_transporter"/>
</dbReference>
<keyword evidence="2" id="KW-0812">Transmembrane</keyword>
<feature type="compositionally biased region" description="Polar residues" evidence="4">
    <location>
        <begin position="68"/>
        <end position="86"/>
    </location>
</feature>
<evidence type="ECO:0000313" key="9">
    <source>
        <dbReference type="Proteomes" id="UP000010473"/>
    </source>
</evidence>
<dbReference type="Proteomes" id="UP000010473">
    <property type="component" value="Chromosome"/>
</dbReference>
<keyword evidence="3" id="KW-0998">Cell outer membrane</keyword>
<gene>
    <name evidence="8" type="ordered locus">Sta7437_4462</name>
</gene>
<dbReference type="GO" id="GO:0098046">
    <property type="term" value="C:type V protein secretion system complex"/>
    <property type="evidence" value="ECO:0007669"/>
    <property type="project" value="TreeGrafter"/>
</dbReference>
<keyword evidence="1" id="KW-1134">Transmembrane beta strand</keyword>
<evidence type="ECO:0000256" key="2">
    <source>
        <dbReference type="ARBA" id="ARBA00022692"/>
    </source>
</evidence>
<keyword evidence="9" id="KW-1185">Reference proteome</keyword>
<dbReference type="KEGG" id="scs:Sta7437_4462"/>
<proteinExistence type="predicted"/>
<dbReference type="HOGENOM" id="CLU_021521_0_0_3"/>
<dbReference type="Gene3D" id="2.40.160.50">
    <property type="entry name" value="membrane protein fhac: a member of the omp85/tpsb transporter family"/>
    <property type="match status" value="1"/>
</dbReference>
<dbReference type="InterPro" id="IPR005565">
    <property type="entry name" value="Hemolysn_activator_HlyB_C"/>
</dbReference>
<evidence type="ECO:0000256" key="4">
    <source>
        <dbReference type="SAM" id="MobiDB-lite"/>
    </source>
</evidence>
<sequence length="584" mass="64937">MSDAKCLIKWMTVSGSSLATVFTIASTTKAQSPPEKIPPNTPNIIEQTIPKRSPRLTPPSPDSSPTPNFQIPNASQPSQCVSSTTGDLAPSEQRSDRSRILVKKIEVLGNTVLQSQIEREVQKLENRRVTFEDLICLRSKITQLYLNQGYVTSGAFLLNNSYLNSGIIQIQVIEGKLEKIEIKGLKRLRQDYIRNRLQLATKTPLNRYQLENGLKLLLLDPLIERLSAELTAGKTPGRNILILDLQESPTFQAGIGGDNYRPSSVGSAQFSIFASQNNLLGFGDRLSGEYGITEGLDIYNFNYSIPLNSHNGTLSFGYDNSDSRIIEDRFRDLNIKSRTRSFSLSFRQPFYKTPNTEFAIALGLDLRRSKSFLLGEPFSFSEGAEDGKSNVTAIRFSQDWLDRKTNSVLAARSQFSFGIDAFDATVNNTGTDGQFFAWLGQFQWVRQLSSGTLLVTRINGQLTPDSLLSIEKFSLGGINTVRGYPENQLVTDNGVSGSVELRFPLTSNSSIQLIPFVEAGTGWNNREPNPNHSTLASFGLGINWSITNNFRLQIDYGIPLIAVERSQKSLQEDGLHFSLNYQPF</sequence>
<dbReference type="Gene3D" id="3.10.20.310">
    <property type="entry name" value="membrane protein fhac"/>
    <property type="match status" value="1"/>
</dbReference>
<keyword evidence="5" id="KW-0732">Signal</keyword>
<dbReference type="GO" id="GO:0008320">
    <property type="term" value="F:protein transmembrane transporter activity"/>
    <property type="evidence" value="ECO:0007669"/>
    <property type="project" value="TreeGrafter"/>
</dbReference>
<feature type="region of interest" description="Disordered" evidence="4">
    <location>
        <begin position="27"/>
        <end position="95"/>
    </location>
</feature>
<keyword evidence="1" id="KW-0472">Membrane</keyword>
<evidence type="ECO:0000313" key="8">
    <source>
        <dbReference type="EMBL" id="AFZ37926.1"/>
    </source>
</evidence>
<feature type="domain" description="Polypeptide-transport-associated ShlB-type" evidence="7">
    <location>
        <begin position="102"/>
        <end position="175"/>
    </location>
</feature>
<evidence type="ECO:0000259" key="7">
    <source>
        <dbReference type="Pfam" id="PF08479"/>
    </source>
</evidence>
<feature type="domain" description="Haemolysin activator HlyB C-terminal" evidence="6">
    <location>
        <begin position="240"/>
        <end position="543"/>
    </location>
</feature>
<reference evidence="9" key="1">
    <citation type="journal article" date="2013" name="Proc. Natl. Acad. Sci. U.S.A.">
        <title>Improving the coverage of the cyanobacterial phylum using diversity-driven genome sequencing.</title>
        <authorList>
            <person name="Shih P.M."/>
            <person name="Wu D."/>
            <person name="Latifi A."/>
            <person name="Axen S.D."/>
            <person name="Fewer D.P."/>
            <person name="Talla E."/>
            <person name="Calteau A."/>
            <person name="Cai F."/>
            <person name="Tandeau de Marsac N."/>
            <person name="Rippka R."/>
            <person name="Herdman M."/>
            <person name="Sivonen K."/>
            <person name="Coursin T."/>
            <person name="Laurent T."/>
            <person name="Goodwin L."/>
            <person name="Nolan M."/>
            <person name="Davenport K.W."/>
            <person name="Han C.S."/>
            <person name="Rubin E.M."/>
            <person name="Eisen J.A."/>
            <person name="Woyke T."/>
            <person name="Gugger M."/>
            <person name="Kerfeld C.A."/>
        </authorList>
    </citation>
    <scope>NUCLEOTIDE SEQUENCE [LARGE SCALE GENOMIC DNA]</scope>
    <source>
        <strain evidence="9">ATCC 29371 / PCC 7437</strain>
    </source>
</reference>
<dbReference type="eggNOG" id="COG2831">
    <property type="taxonomic scope" value="Bacteria"/>
</dbReference>
<dbReference type="STRING" id="111780.Sta7437_4462"/>
<name>K9Y0K8_STAC7</name>
<evidence type="ECO:0000256" key="5">
    <source>
        <dbReference type="SAM" id="SignalP"/>
    </source>
</evidence>
<evidence type="ECO:0000256" key="1">
    <source>
        <dbReference type="ARBA" id="ARBA00022452"/>
    </source>
</evidence>
<dbReference type="AlphaFoldDB" id="K9Y0K8"/>
<dbReference type="PANTHER" id="PTHR34597:SF3">
    <property type="entry name" value="OUTER MEMBRANE TRANSPORTER CDIB"/>
    <property type="match status" value="1"/>
</dbReference>
<feature type="signal peptide" evidence="5">
    <location>
        <begin position="1"/>
        <end position="19"/>
    </location>
</feature>
<dbReference type="PANTHER" id="PTHR34597">
    <property type="entry name" value="SLR1661 PROTEIN"/>
    <property type="match status" value="1"/>
</dbReference>